<feature type="transmembrane region" description="Helical" evidence="1">
    <location>
        <begin position="103"/>
        <end position="122"/>
    </location>
</feature>
<keyword evidence="1" id="KW-0472">Membrane</keyword>
<feature type="transmembrane region" description="Helical" evidence="1">
    <location>
        <begin position="52"/>
        <end position="74"/>
    </location>
</feature>
<dbReference type="EMBL" id="BSWK01000001">
    <property type="protein sequence ID" value="GMB85952.1"/>
    <property type="molecule type" value="Genomic_DNA"/>
</dbReference>
<reference evidence="2" key="1">
    <citation type="submission" date="2023-04" db="EMBL/GenBank/DDBJ databases">
        <title>Draft genome sequences of Lactobacillus delbrueckii subsp. bulgaricus ME-900 and ME-901 with improved acid tolerance.</title>
        <authorList>
            <person name="Ishida T."/>
            <person name="Yamamoto E."/>
            <person name="Koizumi A."/>
            <person name="Fujiwara S."/>
            <person name="Makino S."/>
            <person name="Kano H."/>
            <person name="Kimura K."/>
        </authorList>
    </citation>
    <scope>NUCLEOTIDE SEQUENCE</scope>
    <source>
        <strain evidence="2">ME-900</strain>
    </source>
</reference>
<evidence type="ECO:0000256" key="1">
    <source>
        <dbReference type="SAM" id="Phobius"/>
    </source>
</evidence>
<feature type="transmembrane region" description="Helical" evidence="1">
    <location>
        <begin position="170"/>
        <end position="188"/>
    </location>
</feature>
<keyword evidence="1" id="KW-0812">Transmembrane</keyword>
<gene>
    <name evidence="2" type="ORF">ME0900_03240</name>
</gene>
<protein>
    <recommendedName>
        <fullName evidence="4">Beta-carotene 15,15'-monooxygenase</fullName>
    </recommendedName>
</protein>
<dbReference type="Proteomes" id="UP001165243">
    <property type="component" value="Unassembled WGS sequence"/>
</dbReference>
<evidence type="ECO:0008006" key="4">
    <source>
        <dbReference type="Google" id="ProtNLM"/>
    </source>
</evidence>
<feature type="transmembrane region" description="Helical" evidence="1">
    <location>
        <begin position="27"/>
        <end position="46"/>
    </location>
</feature>
<sequence>MGNLFSSIWQLIKNQQIGAALFSRDTMAGWLLVLLGIISLTAPNYAFKAFGVLAAVGGIIFSVNHILTVSVSAFKPQQKRFFLITYLVLFAVSIALLSSNQLLVFLLAHYFLGAFLLFYAYGRSHKIILRRQTGAFRMIITGAEAVISFALGIIVIINPEYFNHQSIIEIGILLIIYGAFKLVTELFNHRPKMPKKHR</sequence>
<feature type="transmembrane region" description="Helical" evidence="1">
    <location>
        <begin position="134"/>
        <end position="158"/>
    </location>
</feature>
<accession>A0AAV5PE90</accession>
<dbReference type="AlphaFoldDB" id="A0AAV5PE90"/>
<organism evidence="2 3">
    <name type="scientific">Lactobacillus delbrueckii subsp. bulgaricus</name>
    <dbReference type="NCBI Taxonomy" id="1585"/>
    <lineage>
        <taxon>Bacteria</taxon>
        <taxon>Bacillati</taxon>
        <taxon>Bacillota</taxon>
        <taxon>Bacilli</taxon>
        <taxon>Lactobacillales</taxon>
        <taxon>Lactobacillaceae</taxon>
        <taxon>Lactobacillus</taxon>
    </lineage>
</organism>
<name>A0AAV5PE90_LACDE</name>
<comment type="caution">
    <text evidence="2">The sequence shown here is derived from an EMBL/GenBank/DDBJ whole genome shotgun (WGS) entry which is preliminary data.</text>
</comment>
<keyword evidence="1" id="KW-1133">Transmembrane helix</keyword>
<feature type="transmembrane region" description="Helical" evidence="1">
    <location>
        <begin position="81"/>
        <end position="97"/>
    </location>
</feature>
<dbReference type="Pfam" id="PF03729">
    <property type="entry name" value="DUF308"/>
    <property type="match status" value="2"/>
</dbReference>
<evidence type="ECO:0000313" key="2">
    <source>
        <dbReference type="EMBL" id="GMB85952.1"/>
    </source>
</evidence>
<dbReference type="InterPro" id="IPR005325">
    <property type="entry name" value="DUF308_memb"/>
</dbReference>
<evidence type="ECO:0000313" key="3">
    <source>
        <dbReference type="Proteomes" id="UP001165243"/>
    </source>
</evidence>
<proteinExistence type="predicted"/>